<dbReference type="Proteomes" id="UP000049455">
    <property type="component" value="Unassembled WGS sequence"/>
</dbReference>
<dbReference type="InterPro" id="IPR053172">
    <property type="entry name" value="Tn903_transposase"/>
</dbReference>
<dbReference type="InterPro" id="IPR002559">
    <property type="entry name" value="Transposase_11"/>
</dbReference>
<protein>
    <submittedName>
        <fullName evidence="3">Transposase DDE domain protein</fullName>
    </submittedName>
</protein>
<dbReference type="PANTHER" id="PTHR34631">
    <property type="match status" value="1"/>
</dbReference>
<evidence type="ECO:0000313" key="4">
    <source>
        <dbReference type="Proteomes" id="UP000049455"/>
    </source>
</evidence>
<dbReference type="InterPro" id="IPR053520">
    <property type="entry name" value="Transposase_Tn903"/>
</dbReference>
<evidence type="ECO:0000256" key="1">
    <source>
        <dbReference type="SAM" id="MobiDB-lite"/>
    </source>
</evidence>
<proteinExistence type="predicted"/>
<feature type="region of interest" description="Disordered" evidence="1">
    <location>
        <begin position="280"/>
        <end position="300"/>
    </location>
</feature>
<dbReference type="STRING" id="313367.JSE7799_02622"/>
<dbReference type="AlphaFoldDB" id="A0A0M7BDJ3"/>
<keyword evidence="4" id="KW-1185">Reference proteome</keyword>
<evidence type="ECO:0000259" key="2">
    <source>
        <dbReference type="Pfam" id="PF01609"/>
    </source>
</evidence>
<name>A0A0M7BDJ3_9RHOB</name>
<organism evidence="3 4">
    <name type="scientific">Jannaschia seosinensis</name>
    <dbReference type="NCBI Taxonomy" id="313367"/>
    <lineage>
        <taxon>Bacteria</taxon>
        <taxon>Pseudomonadati</taxon>
        <taxon>Pseudomonadota</taxon>
        <taxon>Alphaproteobacteria</taxon>
        <taxon>Rhodobacterales</taxon>
        <taxon>Roseobacteraceae</taxon>
        <taxon>Jannaschia</taxon>
    </lineage>
</organism>
<dbReference type="GO" id="GO:0006313">
    <property type="term" value="P:DNA transposition"/>
    <property type="evidence" value="ECO:0007669"/>
    <property type="project" value="InterPro"/>
</dbReference>
<gene>
    <name evidence="3" type="ORF">JSE7799_02622</name>
</gene>
<dbReference type="PANTHER" id="PTHR34631:SF3">
    <property type="entry name" value="ISSOD12 TRANSPOSASE TNPA_ISSOD12"/>
    <property type="match status" value="1"/>
</dbReference>
<feature type="compositionally biased region" description="Basic residues" evidence="1">
    <location>
        <begin position="236"/>
        <end position="261"/>
    </location>
</feature>
<dbReference type="GO" id="GO:0003677">
    <property type="term" value="F:DNA binding"/>
    <property type="evidence" value="ECO:0007669"/>
    <property type="project" value="InterPro"/>
</dbReference>
<feature type="compositionally biased region" description="Low complexity" evidence="1">
    <location>
        <begin position="504"/>
        <end position="529"/>
    </location>
</feature>
<reference evidence="3 4" key="1">
    <citation type="submission" date="2015-09" db="EMBL/GenBank/DDBJ databases">
        <authorList>
            <person name="Jackson K.R."/>
            <person name="Lunt B.L."/>
            <person name="Fisher J.N.B."/>
            <person name="Gardner A.V."/>
            <person name="Bailey M.E."/>
            <person name="Deus L.M."/>
            <person name="Earl A.S."/>
            <person name="Gibby P.D."/>
            <person name="Hartmann K.A."/>
            <person name="Liu J.E."/>
            <person name="Manci A.M."/>
            <person name="Nielsen D.A."/>
            <person name="Solomon M.B."/>
            <person name="Breakwell D.P."/>
            <person name="Burnett S.H."/>
            <person name="Grose J.H."/>
        </authorList>
    </citation>
    <scope>NUCLEOTIDE SEQUENCE [LARGE SCALE GENOMIC DNA]</scope>
    <source>
        <strain evidence="3 4">CECT 7799</strain>
    </source>
</reference>
<accession>A0A0M7BDJ3</accession>
<evidence type="ECO:0000313" key="3">
    <source>
        <dbReference type="EMBL" id="CUH39894.1"/>
    </source>
</evidence>
<sequence>MAGALRRASLPLEGSLILLSLDTLPTAEDAGRAAALPGQRRLAAPSCALSGHHHVMPCRVRDSTGIKVRGEGEWHARKHGGARRRVWRKVHLAMDEATLEVRAVEITGSGVGDAPVLPDLLGQVPADEEIASVTADGAYDTRGCRDAIANRGADAVIPPRRNAKPWKKHSPGAAGRNEALRAIKRLGRTIWRRWSGYHRRSRAETKMNCMKLLGQKLMAVRHRPRTDGGSMPHLRQTNRRTPGPHRHPQSLHRPRHPHHATCRLIPTGERGSSAFRRSVQQSRPAGELRPIQRQTFLHEGGGKIGSVRKRAFGDETVAIISADMLGIHDLSLAQPDHRRFRLPPPRLIHFRRVDARQADMRSGNDDRVAVDHVAFSREDLLFIRRGGGRRYSSSCRGRRCADRHCHRASFRRIRGMSGERLVPDGRNRSGFLGRCEETCQKSKHRKAFMENSFLCRELCRNIGSPMKYRRPSMPISVECGRSRHPNPQVSPTRRETRSPRAQTPPGRRASAYARPPASSLAAHRAAAPPSVGPPARSPDCRPP</sequence>
<feature type="region of interest" description="Disordered" evidence="1">
    <location>
        <begin position="474"/>
        <end position="543"/>
    </location>
</feature>
<dbReference type="Pfam" id="PF01609">
    <property type="entry name" value="DDE_Tnp_1"/>
    <property type="match status" value="1"/>
</dbReference>
<feature type="domain" description="Transposase IS4-like" evidence="2">
    <location>
        <begin position="58"/>
        <end position="211"/>
    </location>
</feature>
<feature type="region of interest" description="Disordered" evidence="1">
    <location>
        <begin position="223"/>
        <end position="261"/>
    </location>
</feature>
<dbReference type="GO" id="GO:0004803">
    <property type="term" value="F:transposase activity"/>
    <property type="evidence" value="ECO:0007669"/>
    <property type="project" value="InterPro"/>
</dbReference>
<dbReference type="NCBIfam" id="NF033579">
    <property type="entry name" value="transpos_IS5_2"/>
    <property type="match status" value="1"/>
</dbReference>
<dbReference type="EMBL" id="CYPR01000173">
    <property type="protein sequence ID" value="CUH39894.1"/>
    <property type="molecule type" value="Genomic_DNA"/>
</dbReference>